<accession>A0A174ULK1</accession>
<evidence type="ECO:0000313" key="1">
    <source>
        <dbReference type="EMBL" id="CUQ23112.1"/>
    </source>
</evidence>
<gene>
    <name evidence="1" type="ORF">ERS852551_03642</name>
</gene>
<dbReference type="AlphaFoldDB" id="A0A174ULK1"/>
<dbReference type="Proteomes" id="UP000095765">
    <property type="component" value="Unassembled WGS sequence"/>
</dbReference>
<dbReference type="EMBL" id="CZBE01000039">
    <property type="protein sequence ID" value="CUQ23112.1"/>
    <property type="molecule type" value="Genomic_DNA"/>
</dbReference>
<organism evidence="1 2">
    <name type="scientific">Anaerotruncus colihominis</name>
    <dbReference type="NCBI Taxonomy" id="169435"/>
    <lineage>
        <taxon>Bacteria</taxon>
        <taxon>Bacillati</taxon>
        <taxon>Bacillota</taxon>
        <taxon>Clostridia</taxon>
        <taxon>Eubacteriales</taxon>
        <taxon>Oscillospiraceae</taxon>
        <taxon>Anaerotruncus</taxon>
    </lineage>
</organism>
<evidence type="ECO:0000313" key="2">
    <source>
        <dbReference type="Proteomes" id="UP000095765"/>
    </source>
</evidence>
<reference evidence="1 2" key="1">
    <citation type="submission" date="2015-09" db="EMBL/GenBank/DDBJ databases">
        <authorList>
            <consortium name="Pathogen Informatics"/>
        </authorList>
    </citation>
    <scope>NUCLEOTIDE SEQUENCE [LARGE SCALE GENOMIC DNA]</scope>
    <source>
        <strain evidence="1 2">2789STDY5834939</strain>
    </source>
</reference>
<proteinExistence type="predicted"/>
<protein>
    <submittedName>
        <fullName evidence="1">Uncharacterized protein</fullName>
    </submittedName>
</protein>
<name>A0A174ULK1_9FIRM</name>
<sequence length="94" mass="10577">MPLLFFIDCEVIYKKLEFQTVFGTKPLDKTSPVERGGPRLLIPVVPPKVMQGHFTIHLHSKNSCFQPVSALDTPPPKIIVYGTSSKRLDDSRNI</sequence>